<name>A0A8S1S5Y5_9CILI</name>
<evidence type="ECO:0000313" key="1">
    <source>
        <dbReference type="EMBL" id="CAD8135105.1"/>
    </source>
</evidence>
<dbReference type="OrthoDB" id="285490at2759"/>
<comment type="caution">
    <text evidence="1">The sequence shown here is derived from an EMBL/GenBank/DDBJ whole genome shotgun (WGS) entry which is preliminary data.</text>
</comment>
<organism evidence="1 2">
    <name type="scientific">Paramecium pentaurelia</name>
    <dbReference type="NCBI Taxonomy" id="43138"/>
    <lineage>
        <taxon>Eukaryota</taxon>
        <taxon>Sar</taxon>
        <taxon>Alveolata</taxon>
        <taxon>Ciliophora</taxon>
        <taxon>Intramacronucleata</taxon>
        <taxon>Oligohymenophorea</taxon>
        <taxon>Peniculida</taxon>
        <taxon>Parameciidae</taxon>
        <taxon>Paramecium</taxon>
    </lineage>
</organism>
<accession>A0A8S1S5Y5</accession>
<dbReference type="EMBL" id="CAJJDO010000004">
    <property type="protein sequence ID" value="CAD8135105.1"/>
    <property type="molecule type" value="Genomic_DNA"/>
</dbReference>
<evidence type="ECO:0000313" key="2">
    <source>
        <dbReference type="Proteomes" id="UP000689195"/>
    </source>
</evidence>
<proteinExistence type="predicted"/>
<dbReference type="Proteomes" id="UP000689195">
    <property type="component" value="Unassembled WGS sequence"/>
</dbReference>
<keyword evidence="2" id="KW-1185">Reference proteome</keyword>
<dbReference type="AlphaFoldDB" id="A0A8S1S5Y5"/>
<protein>
    <submittedName>
        <fullName evidence="1">Uncharacterized protein</fullName>
    </submittedName>
</protein>
<gene>
    <name evidence="1" type="ORF">PPENT_87.1.T0040056</name>
</gene>
<reference evidence="1" key="1">
    <citation type="submission" date="2021-01" db="EMBL/GenBank/DDBJ databases">
        <authorList>
            <consortium name="Genoscope - CEA"/>
            <person name="William W."/>
        </authorList>
    </citation>
    <scope>NUCLEOTIDE SEQUENCE</scope>
</reference>
<sequence length="100" mass="11850">MKNLLIPLFRMTVVTPNKRYFILSINQPTNLQTQSLFDQGHLIFAAKKDQGMMYIFNTKDEVIPYDFITQDSSIKDFKIEEIELRTQGESKQLSHLYKFR</sequence>